<dbReference type="AlphaFoldDB" id="A0A2S9VBG6"/>
<dbReference type="Proteomes" id="UP000238949">
    <property type="component" value="Unassembled WGS sequence"/>
</dbReference>
<dbReference type="RefSeq" id="WP_105934408.1">
    <property type="nucleotide sequence ID" value="NZ_PVNP01000088.1"/>
</dbReference>
<dbReference type="InterPro" id="IPR047729">
    <property type="entry name" value="Sce7726-like"/>
</dbReference>
<dbReference type="EMBL" id="PVNP01000088">
    <property type="protein sequence ID" value="PRO73790.1"/>
    <property type="molecule type" value="Genomic_DNA"/>
</dbReference>
<dbReference type="OrthoDB" id="5020258at2"/>
<sequence length="190" mass="21741">MTDPEIRHLLFARLARRKSFSENQLCEEVPIQNGLTRADVVFCGSRLECFEIKSHRDTLKRLFSQGWQYEQSFDRVTLVCATKHLNKAFGIIPKWWGVLEVSGSGQLHTVRTAQSNPHVNISGMADLLENQDARAILQQSGITKGIGRMHHEQLRKTIAEHLTLSQLREATKKALTQRQLSRWRPSEQVA</sequence>
<organism evidence="1 2">
    <name type="scientific">Alteromonas alba</name>
    <dbReference type="NCBI Taxonomy" id="2079529"/>
    <lineage>
        <taxon>Bacteria</taxon>
        <taxon>Pseudomonadati</taxon>
        <taxon>Pseudomonadota</taxon>
        <taxon>Gammaproteobacteria</taxon>
        <taxon>Alteromonadales</taxon>
        <taxon>Alteromonadaceae</taxon>
        <taxon>Alteromonas/Salinimonas group</taxon>
        <taxon>Alteromonas</taxon>
    </lineage>
</organism>
<proteinExistence type="predicted"/>
<keyword evidence="2" id="KW-1185">Reference proteome</keyword>
<evidence type="ECO:0000313" key="2">
    <source>
        <dbReference type="Proteomes" id="UP000238949"/>
    </source>
</evidence>
<evidence type="ECO:0000313" key="1">
    <source>
        <dbReference type="EMBL" id="PRO73790.1"/>
    </source>
</evidence>
<accession>A0A2S9VBG6</accession>
<name>A0A2S9VBG6_9ALTE</name>
<dbReference type="NCBIfam" id="NF033832">
    <property type="entry name" value="sce7726_fam"/>
    <property type="match status" value="1"/>
</dbReference>
<evidence type="ECO:0008006" key="3">
    <source>
        <dbReference type="Google" id="ProtNLM"/>
    </source>
</evidence>
<comment type="caution">
    <text evidence="1">The sequence shown here is derived from an EMBL/GenBank/DDBJ whole genome shotgun (WGS) entry which is preliminary data.</text>
</comment>
<gene>
    <name evidence="1" type="ORF">C6Y40_09635</name>
</gene>
<reference evidence="2" key="1">
    <citation type="journal article" date="2020" name="Int. J. Syst. Evol. Microbiol.">
        <title>Alteromonas alba sp. nov., a marine bacterium isolated from the seawater of the West Pacific Ocean.</title>
        <authorList>
            <person name="Sun C."/>
            <person name="Wu Y.-H."/>
            <person name="Xamxidin M."/>
            <person name="Cheng H."/>
            <person name="Xu X.-W."/>
        </authorList>
    </citation>
    <scope>NUCLEOTIDE SEQUENCE [LARGE SCALE GENOMIC DNA]</scope>
    <source>
        <strain evidence="2">190</strain>
    </source>
</reference>
<protein>
    <recommendedName>
        <fullName evidence="3">Sce7726 family protein</fullName>
    </recommendedName>
</protein>